<keyword evidence="2" id="KW-1003">Cell membrane</keyword>
<protein>
    <submittedName>
        <fullName evidence="8">Alkaline phosphatase</fullName>
    </submittedName>
</protein>
<feature type="domain" description="VTT" evidence="7">
    <location>
        <begin position="30"/>
        <end position="159"/>
    </location>
</feature>
<comment type="caution">
    <text evidence="8">The sequence shown here is derived from an EMBL/GenBank/DDBJ whole genome shotgun (WGS) entry which is preliminary data.</text>
</comment>
<proteinExistence type="predicted"/>
<evidence type="ECO:0000313" key="9">
    <source>
        <dbReference type="Proteomes" id="UP000249185"/>
    </source>
</evidence>
<evidence type="ECO:0000259" key="7">
    <source>
        <dbReference type="Pfam" id="PF09335"/>
    </source>
</evidence>
<dbReference type="AlphaFoldDB" id="A0A2W5N3U4"/>
<dbReference type="PANTHER" id="PTHR42709">
    <property type="entry name" value="ALKALINE PHOSPHATASE LIKE PROTEIN"/>
    <property type="match status" value="1"/>
</dbReference>
<dbReference type="GO" id="GO:0005886">
    <property type="term" value="C:plasma membrane"/>
    <property type="evidence" value="ECO:0007669"/>
    <property type="project" value="UniProtKB-SubCell"/>
</dbReference>
<gene>
    <name evidence="8" type="ORF">DI556_16235</name>
</gene>
<dbReference type="Pfam" id="PF09335">
    <property type="entry name" value="VTT_dom"/>
    <property type="match status" value="1"/>
</dbReference>
<evidence type="ECO:0000256" key="6">
    <source>
        <dbReference type="SAM" id="Phobius"/>
    </source>
</evidence>
<feature type="transmembrane region" description="Helical" evidence="6">
    <location>
        <begin position="12"/>
        <end position="30"/>
    </location>
</feature>
<dbReference type="InterPro" id="IPR032816">
    <property type="entry name" value="VTT_dom"/>
</dbReference>
<feature type="transmembrane region" description="Helical" evidence="6">
    <location>
        <begin position="168"/>
        <end position="194"/>
    </location>
</feature>
<evidence type="ECO:0000256" key="1">
    <source>
        <dbReference type="ARBA" id="ARBA00004651"/>
    </source>
</evidence>
<evidence type="ECO:0000256" key="4">
    <source>
        <dbReference type="ARBA" id="ARBA00022989"/>
    </source>
</evidence>
<reference evidence="8 9" key="1">
    <citation type="submission" date="2017-08" db="EMBL/GenBank/DDBJ databases">
        <title>Infants hospitalized years apart are colonized by the same room-sourced microbial strains.</title>
        <authorList>
            <person name="Brooks B."/>
            <person name="Olm M.R."/>
            <person name="Firek B.A."/>
            <person name="Baker R."/>
            <person name="Thomas B.C."/>
            <person name="Morowitz M.J."/>
            <person name="Banfield J.F."/>
        </authorList>
    </citation>
    <scope>NUCLEOTIDE SEQUENCE [LARGE SCALE GENOMIC DNA]</scope>
    <source>
        <strain evidence="8">S2_005_002_R2_34</strain>
    </source>
</reference>
<evidence type="ECO:0000256" key="2">
    <source>
        <dbReference type="ARBA" id="ARBA00022475"/>
    </source>
</evidence>
<evidence type="ECO:0000256" key="5">
    <source>
        <dbReference type="ARBA" id="ARBA00023136"/>
    </source>
</evidence>
<comment type="subcellular location">
    <subcellularLocation>
        <location evidence="1">Cell membrane</location>
        <topology evidence="1">Multi-pass membrane protein</topology>
    </subcellularLocation>
</comment>
<organism evidence="8 9">
    <name type="scientific">Rhodovulum sulfidophilum</name>
    <name type="common">Rhodobacter sulfidophilus</name>
    <dbReference type="NCBI Taxonomy" id="35806"/>
    <lineage>
        <taxon>Bacteria</taxon>
        <taxon>Pseudomonadati</taxon>
        <taxon>Pseudomonadota</taxon>
        <taxon>Alphaproteobacteria</taxon>
        <taxon>Rhodobacterales</taxon>
        <taxon>Paracoccaceae</taxon>
        <taxon>Rhodovulum</taxon>
    </lineage>
</organism>
<dbReference type="Proteomes" id="UP000249185">
    <property type="component" value="Unassembled WGS sequence"/>
</dbReference>
<keyword evidence="5 6" id="KW-0472">Membrane</keyword>
<sequence length="214" mass="23210">MEQWIIDVIGAFGYFGIFLLMLAENLFPPIPSEVIMPIAGIAVGAGRMSLVLVVVVALAGTLIGNLPWYFIARAVGRDRFLELTARWGKYVAVKEADVVAAIEWFDRHGGKAVLLGRLAPGVRTLISIPAGLAEMPLTKFLALSAIGSTVWIIFLVAIGMLLQANWHIVAAIIDPMGKILIVLAGLGVVGWIVWRRWRERGAVAEPAERGMDAE</sequence>
<feature type="transmembrane region" description="Helical" evidence="6">
    <location>
        <begin position="140"/>
        <end position="162"/>
    </location>
</feature>
<keyword evidence="3 6" id="KW-0812">Transmembrane</keyword>
<dbReference type="InterPro" id="IPR051311">
    <property type="entry name" value="DedA_domain"/>
</dbReference>
<feature type="transmembrane region" description="Helical" evidence="6">
    <location>
        <begin position="50"/>
        <end position="71"/>
    </location>
</feature>
<evidence type="ECO:0000256" key="3">
    <source>
        <dbReference type="ARBA" id="ARBA00022692"/>
    </source>
</evidence>
<name>A0A2W5N3U4_RHOSU</name>
<dbReference type="PANTHER" id="PTHR42709:SF6">
    <property type="entry name" value="UNDECAPRENYL PHOSPHATE TRANSPORTER A"/>
    <property type="match status" value="1"/>
</dbReference>
<keyword evidence="4 6" id="KW-1133">Transmembrane helix</keyword>
<evidence type="ECO:0000313" key="8">
    <source>
        <dbReference type="EMBL" id="PZQ47764.1"/>
    </source>
</evidence>
<dbReference type="EMBL" id="QFPW01000015">
    <property type="protein sequence ID" value="PZQ47764.1"/>
    <property type="molecule type" value="Genomic_DNA"/>
</dbReference>
<accession>A0A2W5N3U4</accession>